<dbReference type="Pfam" id="PF08352">
    <property type="entry name" value="oligo_HPY"/>
    <property type="match status" value="1"/>
</dbReference>
<comment type="caution">
    <text evidence="7">The sequence shown here is derived from an EMBL/GenBank/DDBJ whole genome shotgun (WGS) entry which is preliminary data.</text>
</comment>
<evidence type="ECO:0000256" key="4">
    <source>
        <dbReference type="ARBA" id="ARBA00022840"/>
    </source>
</evidence>
<dbReference type="PROSITE" id="PS00211">
    <property type="entry name" value="ABC_TRANSPORTER_1"/>
    <property type="match status" value="1"/>
</dbReference>
<feature type="domain" description="ABC transporter" evidence="6">
    <location>
        <begin position="5"/>
        <end position="247"/>
    </location>
</feature>
<protein>
    <submittedName>
        <fullName evidence="7">Dipeptide ABC transporter ATP-binding protein</fullName>
    </submittedName>
</protein>
<dbReference type="PANTHER" id="PTHR43776">
    <property type="entry name" value="TRANSPORT ATP-BINDING PROTEIN"/>
    <property type="match status" value="1"/>
</dbReference>
<dbReference type="Pfam" id="PF00005">
    <property type="entry name" value="ABC_tran"/>
    <property type="match status" value="1"/>
</dbReference>
<dbReference type="InterPro" id="IPR003593">
    <property type="entry name" value="AAA+_ATPase"/>
</dbReference>
<accession>A0ABP7ZTK5</accession>
<evidence type="ECO:0000256" key="3">
    <source>
        <dbReference type="ARBA" id="ARBA00022741"/>
    </source>
</evidence>
<dbReference type="PROSITE" id="PS50893">
    <property type="entry name" value="ABC_TRANSPORTER_2"/>
    <property type="match status" value="1"/>
</dbReference>
<name>A0ABP7ZTK5_9MICO</name>
<evidence type="ECO:0000256" key="1">
    <source>
        <dbReference type="ARBA" id="ARBA00005417"/>
    </source>
</evidence>
<dbReference type="GO" id="GO:0005524">
    <property type="term" value="F:ATP binding"/>
    <property type="evidence" value="ECO:0007669"/>
    <property type="project" value="UniProtKB-KW"/>
</dbReference>
<keyword evidence="3" id="KW-0547">Nucleotide-binding</keyword>
<proteinExistence type="inferred from homology"/>
<evidence type="ECO:0000313" key="8">
    <source>
        <dbReference type="Proteomes" id="UP001501079"/>
    </source>
</evidence>
<dbReference type="SUPFAM" id="SSF52540">
    <property type="entry name" value="P-loop containing nucleoside triphosphate hydrolases"/>
    <property type="match status" value="1"/>
</dbReference>
<comment type="similarity">
    <text evidence="1">Belongs to the ABC transporter superfamily.</text>
</comment>
<keyword evidence="2" id="KW-0813">Transport</keyword>
<feature type="region of interest" description="Disordered" evidence="5">
    <location>
        <begin position="253"/>
        <end position="276"/>
    </location>
</feature>
<evidence type="ECO:0000313" key="7">
    <source>
        <dbReference type="EMBL" id="GAA4170154.1"/>
    </source>
</evidence>
<dbReference type="PANTHER" id="PTHR43776:SF7">
    <property type="entry name" value="D,D-DIPEPTIDE TRANSPORT ATP-BINDING PROTEIN DDPF-RELATED"/>
    <property type="match status" value="1"/>
</dbReference>
<dbReference type="InterPro" id="IPR003439">
    <property type="entry name" value="ABC_transporter-like_ATP-bd"/>
</dbReference>
<dbReference type="InterPro" id="IPR013563">
    <property type="entry name" value="Oligopep_ABC_C"/>
</dbReference>
<reference evidence="8" key="1">
    <citation type="journal article" date="2019" name="Int. J. Syst. Evol. Microbiol.">
        <title>The Global Catalogue of Microorganisms (GCM) 10K type strain sequencing project: providing services to taxonomists for standard genome sequencing and annotation.</title>
        <authorList>
            <consortium name="The Broad Institute Genomics Platform"/>
            <consortium name="The Broad Institute Genome Sequencing Center for Infectious Disease"/>
            <person name="Wu L."/>
            <person name="Ma J."/>
        </authorList>
    </citation>
    <scope>NUCLEOTIDE SEQUENCE [LARGE SCALE GENOMIC DNA]</scope>
    <source>
        <strain evidence="8">JCM 17591</strain>
    </source>
</reference>
<dbReference type="InterPro" id="IPR017871">
    <property type="entry name" value="ABC_transporter-like_CS"/>
</dbReference>
<dbReference type="Proteomes" id="UP001501079">
    <property type="component" value="Unassembled WGS sequence"/>
</dbReference>
<dbReference type="InterPro" id="IPR027417">
    <property type="entry name" value="P-loop_NTPase"/>
</dbReference>
<dbReference type="InterPro" id="IPR050319">
    <property type="entry name" value="ABC_transp_ATP-bind"/>
</dbReference>
<evidence type="ECO:0000256" key="2">
    <source>
        <dbReference type="ARBA" id="ARBA00022448"/>
    </source>
</evidence>
<dbReference type="CDD" id="cd03257">
    <property type="entry name" value="ABC_NikE_OppD_transporters"/>
    <property type="match status" value="1"/>
</dbReference>
<organism evidence="7 8">
    <name type="scientific">Gryllotalpicola koreensis</name>
    <dbReference type="NCBI Taxonomy" id="993086"/>
    <lineage>
        <taxon>Bacteria</taxon>
        <taxon>Bacillati</taxon>
        <taxon>Actinomycetota</taxon>
        <taxon>Actinomycetes</taxon>
        <taxon>Micrococcales</taxon>
        <taxon>Microbacteriaceae</taxon>
        <taxon>Gryllotalpicola</taxon>
    </lineage>
</organism>
<evidence type="ECO:0000256" key="5">
    <source>
        <dbReference type="SAM" id="MobiDB-lite"/>
    </source>
</evidence>
<dbReference type="EMBL" id="BAABBW010000001">
    <property type="protein sequence ID" value="GAA4170154.1"/>
    <property type="molecule type" value="Genomic_DNA"/>
</dbReference>
<feature type="compositionally biased region" description="Basic and acidic residues" evidence="5">
    <location>
        <begin position="256"/>
        <end position="276"/>
    </location>
</feature>
<dbReference type="RefSeq" id="WP_344751946.1">
    <property type="nucleotide sequence ID" value="NZ_BAABBW010000001.1"/>
</dbReference>
<keyword evidence="4 7" id="KW-0067">ATP-binding</keyword>
<dbReference type="Gene3D" id="3.40.50.300">
    <property type="entry name" value="P-loop containing nucleotide triphosphate hydrolases"/>
    <property type="match status" value="1"/>
</dbReference>
<gene>
    <name evidence="7" type="ORF">GCM10022287_07640</name>
</gene>
<evidence type="ECO:0000259" key="6">
    <source>
        <dbReference type="PROSITE" id="PS50893"/>
    </source>
</evidence>
<sequence length="276" mass="30199">MTELLTVDGLTKSFDHGSTHAVAEVSFTLSAGGTLGLVGESGSGKSTTARLVAGLLHADAGSARLDGREIVGAGRRELHALRRDMQMVFQDPYSSLNPRMTVLDLVGEGMLVHGIERDPARRRDRVVRLLETVGLGGEHLDRHPRSFSGGQRQRIAIARALAVGPRLLICDEPVSSLDVSVQAQVLNLLRDLRETLGLAILFIAHDLAVVRYLCDEVAIMSHGRVVEHGPRDAVFERPVHEYTRSLLEAVPVPDPAEQRERRALRRRAAEQARGEQ</sequence>
<dbReference type="SMART" id="SM00382">
    <property type="entry name" value="AAA"/>
    <property type="match status" value="1"/>
</dbReference>
<keyword evidence="8" id="KW-1185">Reference proteome</keyword>